<feature type="compositionally biased region" description="Low complexity" evidence="14">
    <location>
        <begin position="172"/>
        <end position="186"/>
    </location>
</feature>
<dbReference type="SMART" id="SM00174">
    <property type="entry name" value="RHO"/>
    <property type="match status" value="1"/>
</dbReference>
<evidence type="ECO:0000256" key="10">
    <source>
        <dbReference type="ARBA" id="ARBA00023288"/>
    </source>
</evidence>
<comment type="subcellular location">
    <subcellularLocation>
        <location evidence="1">Cell membrane</location>
        <topology evidence="1">Lipid-anchor</topology>
        <orientation evidence="1">Cytoplasmic side</orientation>
    </subcellularLocation>
</comment>
<keyword evidence="11" id="KW-0636">Prenylation</keyword>
<evidence type="ECO:0000256" key="1">
    <source>
        <dbReference type="ARBA" id="ARBA00004342"/>
    </source>
</evidence>
<evidence type="ECO:0000313" key="15">
    <source>
        <dbReference type="EMBL" id="ELR21720.1"/>
    </source>
</evidence>
<dbReference type="GeneID" id="14922631"/>
<dbReference type="OrthoDB" id="5976022at2759"/>
<organism evidence="15 16">
    <name type="scientific">Acanthamoeba castellanii (strain ATCC 30010 / Neff)</name>
    <dbReference type="NCBI Taxonomy" id="1257118"/>
    <lineage>
        <taxon>Eukaryota</taxon>
        <taxon>Amoebozoa</taxon>
        <taxon>Discosea</taxon>
        <taxon>Longamoebia</taxon>
        <taxon>Centramoebida</taxon>
        <taxon>Acanthamoebidae</taxon>
        <taxon>Acanthamoeba</taxon>
    </lineage>
</organism>
<dbReference type="RefSeq" id="XP_004347102.1">
    <property type="nucleotide sequence ID" value="XM_004347052.1"/>
</dbReference>
<dbReference type="SMART" id="SM00175">
    <property type="entry name" value="RAB"/>
    <property type="match status" value="1"/>
</dbReference>
<dbReference type="FunFam" id="3.40.50.300:FF:000080">
    <property type="entry name" value="Ras-like GTPase Ras1"/>
    <property type="match status" value="1"/>
</dbReference>
<keyword evidence="5" id="KW-0488">Methylation</keyword>
<dbReference type="KEGG" id="acan:ACA1_384550"/>
<evidence type="ECO:0000313" key="16">
    <source>
        <dbReference type="Proteomes" id="UP000011083"/>
    </source>
</evidence>
<dbReference type="EC" id="3.6.5.2" evidence="3"/>
<name>L8H969_ACACF</name>
<dbReference type="PROSITE" id="PS51421">
    <property type="entry name" value="RAS"/>
    <property type="match status" value="1"/>
</dbReference>
<keyword evidence="7" id="KW-0378">Hydrolase</keyword>
<dbReference type="InterPro" id="IPR001806">
    <property type="entry name" value="Small_GTPase"/>
</dbReference>
<evidence type="ECO:0000256" key="5">
    <source>
        <dbReference type="ARBA" id="ARBA00022481"/>
    </source>
</evidence>
<comment type="similarity">
    <text evidence="2">Belongs to the small GTPase superfamily. Ras family.</text>
</comment>
<evidence type="ECO:0000256" key="8">
    <source>
        <dbReference type="ARBA" id="ARBA00023134"/>
    </source>
</evidence>
<evidence type="ECO:0000256" key="13">
    <source>
        <dbReference type="ARBA" id="ARBA00048098"/>
    </source>
</evidence>
<dbReference type="EMBL" id="KB007900">
    <property type="protein sequence ID" value="ELR21720.1"/>
    <property type="molecule type" value="Genomic_DNA"/>
</dbReference>
<evidence type="ECO:0000256" key="4">
    <source>
        <dbReference type="ARBA" id="ARBA00022475"/>
    </source>
</evidence>
<evidence type="ECO:0000256" key="12">
    <source>
        <dbReference type="ARBA" id="ARBA00037188"/>
    </source>
</evidence>
<proteinExistence type="inferred from homology"/>
<dbReference type="VEuPathDB" id="AmoebaDB:ACA1_384550"/>
<dbReference type="PROSITE" id="PS51419">
    <property type="entry name" value="RAB"/>
    <property type="match status" value="1"/>
</dbReference>
<evidence type="ECO:0000256" key="7">
    <source>
        <dbReference type="ARBA" id="ARBA00022801"/>
    </source>
</evidence>
<keyword evidence="9" id="KW-0472">Membrane</keyword>
<dbReference type="NCBIfam" id="TIGR00231">
    <property type="entry name" value="small_GTP"/>
    <property type="match status" value="1"/>
</dbReference>
<dbReference type="PRINTS" id="PR00449">
    <property type="entry name" value="RASTRNSFRMNG"/>
</dbReference>
<evidence type="ECO:0000256" key="6">
    <source>
        <dbReference type="ARBA" id="ARBA00022741"/>
    </source>
</evidence>
<dbReference type="GO" id="GO:0005525">
    <property type="term" value="F:GTP binding"/>
    <property type="evidence" value="ECO:0007669"/>
    <property type="project" value="UniProtKB-KW"/>
</dbReference>
<dbReference type="PROSITE" id="PS51420">
    <property type="entry name" value="RHO"/>
    <property type="match status" value="1"/>
</dbReference>
<evidence type="ECO:0000256" key="2">
    <source>
        <dbReference type="ARBA" id="ARBA00008344"/>
    </source>
</evidence>
<protein>
    <recommendedName>
        <fullName evidence="3">small monomeric GTPase</fullName>
        <ecNumber evidence="3">3.6.5.2</ecNumber>
    </recommendedName>
</protein>
<dbReference type="STRING" id="1257118.L8H969"/>
<keyword evidence="16" id="KW-1185">Reference proteome</keyword>
<dbReference type="GO" id="GO:0005886">
    <property type="term" value="C:plasma membrane"/>
    <property type="evidence" value="ECO:0007669"/>
    <property type="project" value="UniProtKB-SubCell"/>
</dbReference>
<dbReference type="InterPro" id="IPR027417">
    <property type="entry name" value="P-loop_NTPase"/>
</dbReference>
<evidence type="ECO:0000256" key="9">
    <source>
        <dbReference type="ARBA" id="ARBA00023136"/>
    </source>
</evidence>
<dbReference type="AlphaFoldDB" id="L8H969"/>
<keyword evidence="4" id="KW-1003">Cell membrane</keyword>
<dbReference type="Proteomes" id="UP000011083">
    <property type="component" value="Unassembled WGS sequence"/>
</dbReference>
<dbReference type="GO" id="GO:0003925">
    <property type="term" value="F:G protein activity"/>
    <property type="evidence" value="ECO:0007669"/>
    <property type="project" value="UniProtKB-EC"/>
</dbReference>
<keyword evidence="8" id="KW-0342">GTP-binding</keyword>
<comment type="catalytic activity">
    <reaction evidence="13">
        <text>GTP + H2O = GDP + phosphate + H(+)</text>
        <dbReference type="Rhea" id="RHEA:19669"/>
        <dbReference type="ChEBI" id="CHEBI:15377"/>
        <dbReference type="ChEBI" id="CHEBI:15378"/>
        <dbReference type="ChEBI" id="CHEBI:37565"/>
        <dbReference type="ChEBI" id="CHEBI:43474"/>
        <dbReference type="ChEBI" id="CHEBI:58189"/>
        <dbReference type="EC" id="3.6.5.2"/>
    </reaction>
</comment>
<evidence type="ECO:0000256" key="11">
    <source>
        <dbReference type="ARBA" id="ARBA00023289"/>
    </source>
</evidence>
<dbReference type="SUPFAM" id="SSF52540">
    <property type="entry name" value="P-loop containing nucleoside triphosphate hydrolases"/>
    <property type="match status" value="1"/>
</dbReference>
<gene>
    <name evidence="15" type="ORF">ACA1_384550</name>
</gene>
<dbReference type="SMART" id="SM00173">
    <property type="entry name" value="RAS"/>
    <property type="match status" value="1"/>
</dbReference>
<dbReference type="InterPro" id="IPR005225">
    <property type="entry name" value="Small_GTP-bd"/>
</dbReference>
<comment type="function">
    <text evidence="12">Ras proteins bind GDP/GTP and possess intrinsic GTPase activity.</text>
</comment>
<sequence>MAMYKIVVLGEGGVGKSALTIQFTQNYFVKEYDPTIENSYRKQVTISDEVHMLDILDTAGQEEYSVMRDQYIRSGGGFICCYSSFEAMHDYREQILRVKDSDTYPMILVGNKCDLPDDLRRVNTSDGKELAKKFNCHFFETSAKTRLNVEECFEQLVKEMKSWREKKNNNTSSGGMAASPSSGKKSWGQKLNKMMEGKSCVLQ</sequence>
<dbReference type="InterPro" id="IPR020849">
    <property type="entry name" value="Small_GTPase_Ras-type"/>
</dbReference>
<evidence type="ECO:0000256" key="3">
    <source>
        <dbReference type="ARBA" id="ARBA00011984"/>
    </source>
</evidence>
<dbReference type="Gene3D" id="3.40.50.300">
    <property type="entry name" value="P-loop containing nucleotide triphosphate hydrolases"/>
    <property type="match status" value="1"/>
</dbReference>
<dbReference type="GO" id="GO:0007165">
    <property type="term" value="P:signal transduction"/>
    <property type="evidence" value="ECO:0007669"/>
    <property type="project" value="InterPro"/>
</dbReference>
<keyword evidence="6" id="KW-0547">Nucleotide-binding</keyword>
<dbReference type="OMA" id="DRDVYPM"/>
<evidence type="ECO:0000256" key="14">
    <source>
        <dbReference type="SAM" id="MobiDB-lite"/>
    </source>
</evidence>
<reference evidence="15 16" key="1">
    <citation type="journal article" date="2013" name="Genome Biol.">
        <title>Genome of Acanthamoeba castellanii highlights extensive lateral gene transfer and early evolution of tyrosine kinase signaling.</title>
        <authorList>
            <person name="Clarke M."/>
            <person name="Lohan A.J."/>
            <person name="Liu B."/>
            <person name="Lagkouvardos I."/>
            <person name="Roy S."/>
            <person name="Zafar N."/>
            <person name="Bertelli C."/>
            <person name="Schilde C."/>
            <person name="Kianianmomeni A."/>
            <person name="Burglin T.R."/>
            <person name="Frech C."/>
            <person name="Turcotte B."/>
            <person name="Kopec K.O."/>
            <person name="Synnott J.M."/>
            <person name="Choo C."/>
            <person name="Paponov I."/>
            <person name="Finkler A."/>
            <person name="Soon Heng Tan C."/>
            <person name="Hutchins A.P."/>
            <person name="Weinmeier T."/>
            <person name="Rattei T."/>
            <person name="Chu J.S."/>
            <person name="Gimenez G."/>
            <person name="Irimia M."/>
            <person name="Rigden D.J."/>
            <person name="Fitzpatrick D.A."/>
            <person name="Lorenzo-Morales J."/>
            <person name="Bateman A."/>
            <person name="Chiu C.H."/>
            <person name="Tang P."/>
            <person name="Hegemann P."/>
            <person name="Fromm H."/>
            <person name="Raoult D."/>
            <person name="Greub G."/>
            <person name="Miranda-Saavedra D."/>
            <person name="Chen N."/>
            <person name="Nash P."/>
            <person name="Ginger M.L."/>
            <person name="Horn M."/>
            <person name="Schaap P."/>
            <person name="Caler L."/>
            <person name="Loftus B."/>
        </authorList>
    </citation>
    <scope>NUCLEOTIDE SEQUENCE [LARGE SCALE GENOMIC DNA]</scope>
    <source>
        <strain evidence="15 16">Neff</strain>
    </source>
</reference>
<accession>L8H969</accession>
<keyword evidence="10" id="KW-0449">Lipoprotein</keyword>
<dbReference type="Pfam" id="PF00071">
    <property type="entry name" value="Ras"/>
    <property type="match status" value="1"/>
</dbReference>
<feature type="region of interest" description="Disordered" evidence="14">
    <location>
        <begin position="164"/>
        <end position="189"/>
    </location>
</feature>
<dbReference type="PANTHER" id="PTHR24070">
    <property type="entry name" value="RAS, DI-RAS, AND RHEB FAMILY MEMBERS OF SMALL GTPASE SUPERFAMILY"/>
    <property type="match status" value="1"/>
</dbReference>